<feature type="region of interest" description="Disordered" evidence="2">
    <location>
        <begin position="1382"/>
        <end position="1467"/>
    </location>
</feature>
<evidence type="ECO:0000256" key="2">
    <source>
        <dbReference type="SAM" id="MobiDB-lite"/>
    </source>
</evidence>
<protein>
    <submittedName>
        <fullName evidence="3">Uncharacterized protein</fullName>
    </submittedName>
</protein>
<feature type="compositionally biased region" description="Basic and acidic residues" evidence="2">
    <location>
        <begin position="365"/>
        <end position="376"/>
    </location>
</feature>
<gene>
    <name evidence="3" type="ORF">SPLIT_LOCUS10225</name>
</gene>
<organism evidence="3 4">
    <name type="scientific">Spodoptera littoralis</name>
    <name type="common">Egyptian cotton leafworm</name>
    <dbReference type="NCBI Taxonomy" id="7109"/>
    <lineage>
        <taxon>Eukaryota</taxon>
        <taxon>Metazoa</taxon>
        <taxon>Ecdysozoa</taxon>
        <taxon>Arthropoda</taxon>
        <taxon>Hexapoda</taxon>
        <taxon>Insecta</taxon>
        <taxon>Pterygota</taxon>
        <taxon>Neoptera</taxon>
        <taxon>Endopterygota</taxon>
        <taxon>Lepidoptera</taxon>
        <taxon>Glossata</taxon>
        <taxon>Ditrysia</taxon>
        <taxon>Noctuoidea</taxon>
        <taxon>Noctuidae</taxon>
        <taxon>Amphipyrinae</taxon>
        <taxon>Spodoptera</taxon>
    </lineage>
</organism>
<feature type="region of interest" description="Disordered" evidence="2">
    <location>
        <begin position="358"/>
        <end position="395"/>
    </location>
</feature>
<dbReference type="SUPFAM" id="SSF48371">
    <property type="entry name" value="ARM repeat"/>
    <property type="match status" value="1"/>
</dbReference>
<feature type="coiled-coil region" evidence="1">
    <location>
        <begin position="162"/>
        <end position="325"/>
    </location>
</feature>
<dbReference type="InterPro" id="IPR016024">
    <property type="entry name" value="ARM-type_fold"/>
</dbReference>
<feature type="compositionally biased region" description="Basic residues" evidence="2">
    <location>
        <begin position="943"/>
        <end position="954"/>
    </location>
</feature>
<evidence type="ECO:0000256" key="1">
    <source>
        <dbReference type="SAM" id="Coils"/>
    </source>
</evidence>
<feature type="compositionally biased region" description="Polar residues" evidence="2">
    <location>
        <begin position="1287"/>
        <end position="1306"/>
    </location>
</feature>
<feature type="region of interest" description="Disordered" evidence="2">
    <location>
        <begin position="905"/>
        <end position="954"/>
    </location>
</feature>
<feature type="compositionally biased region" description="Polar residues" evidence="2">
    <location>
        <begin position="1436"/>
        <end position="1449"/>
    </location>
</feature>
<proteinExistence type="predicted"/>
<dbReference type="EMBL" id="LR824536">
    <property type="protein sequence ID" value="CAH1644872.1"/>
    <property type="molecule type" value="Genomic_DNA"/>
</dbReference>
<feature type="region of interest" description="Disordered" evidence="2">
    <location>
        <begin position="1515"/>
        <end position="1580"/>
    </location>
</feature>
<keyword evidence="1" id="KW-0175">Coiled coil</keyword>
<reference evidence="3" key="1">
    <citation type="submission" date="2022-02" db="EMBL/GenBank/DDBJ databases">
        <authorList>
            <person name="King R."/>
        </authorList>
    </citation>
    <scope>NUCLEOTIDE SEQUENCE</scope>
</reference>
<feature type="coiled-coil region" evidence="1">
    <location>
        <begin position="85"/>
        <end position="136"/>
    </location>
</feature>
<evidence type="ECO:0000313" key="3">
    <source>
        <dbReference type="EMBL" id="CAH1644872.1"/>
    </source>
</evidence>
<feature type="compositionally biased region" description="Basic and acidic residues" evidence="2">
    <location>
        <begin position="906"/>
        <end position="923"/>
    </location>
</feature>
<feature type="region of interest" description="Disordered" evidence="2">
    <location>
        <begin position="1352"/>
        <end position="1371"/>
    </location>
</feature>
<name>A0A9P0IBF6_SPOLI</name>
<evidence type="ECO:0000313" key="4">
    <source>
        <dbReference type="Proteomes" id="UP001153321"/>
    </source>
</evidence>
<keyword evidence="4" id="KW-1185">Reference proteome</keyword>
<dbReference type="Proteomes" id="UP001153321">
    <property type="component" value="Chromosome 5"/>
</dbReference>
<accession>A0A9P0IBF6</accession>
<feature type="region of interest" description="Disordered" evidence="2">
    <location>
        <begin position="975"/>
        <end position="1004"/>
    </location>
</feature>
<feature type="compositionally biased region" description="Polar residues" evidence="2">
    <location>
        <begin position="1233"/>
        <end position="1243"/>
    </location>
</feature>
<feature type="compositionally biased region" description="Polar residues" evidence="2">
    <location>
        <begin position="1352"/>
        <end position="1369"/>
    </location>
</feature>
<feature type="compositionally biased region" description="Acidic residues" evidence="2">
    <location>
        <begin position="377"/>
        <end position="386"/>
    </location>
</feature>
<feature type="region of interest" description="Disordered" evidence="2">
    <location>
        <begin position="1220"/>
        <end position="1340"/>
    </location>
</feature>
<feature type="region of interest" description="Disordered" evidence="2">
    <location>
        <begin position="137"/>
        <end position="158"/>
    </location>
</feature>
<sequence>MSASFEDTVFDFDLNFLNQPTTSNTGQDTQTRLEKLRRSIVYLKKKVVFADAAVCRYKTARHYARVLENNQLYSNEGCKQHLIEIRSFIDKVGKLETENRQLEERVKEKNKEIGDLQNKYEALEKAGNQIQLLLKEKSKQPDPPKAIANVDKDKKKDNCKSCNKTQMKYDLLDKEVDALRKDNNKLSWLERDNEKLRKENARIPSLAQEILQLRKEVSDLVTPESINDGIKKATAKIQYLQKEIDDLQKENSKIAKLEKEIEVLRLENAKAKNFEKEIAKLHRETAKIPKLKLENDILRKEGNKVTNLEKEVSVLSVKNAKLTNAERLHKNFCDELVKIPNKGKELENLLSRFNLAITPTDMSPPEEKRDSVHNDNSDVDEVESEDTVGPSAPVCTVADKQPHLIKTSPEPRKSIDDDTEVVIADTGCRSSLNNSNIETPSKSLVQIKDSIVNSTVPVIVYNDNQSIYRKRNTIEKLHTQNVSIVSKCVPKDITSPNHLEDHTTSKSEVKESILSATVPTIVYNQNLDVSCKKDNFESQGYCDQIERIDNDNQFKDNTQVPTIVYNENNICYDDSVIESQEYDTQKVSAIKKCVPNNNTPIANTSDSKIAMSKVQFKESVITAAVPTIVYNQNVDYSSNDNAIEVQGHHDQVACRSTQITRERESLELNNSKVCDSHNELELEKIFSNMKMSFNAVTPIPKTPTRITEENIITDPTEKLLKCMMLSDKSEKLLLELKEYMHSYTKDLLCQSNPRFAVQSQIIGSERRNVKCNIDKLIQCFETILRSRQILSEDSMDTQPNLQILELPLYNEENNLESITNEELPETDAYRLPAGTENMHAVTDLIDDTELCDNTSLFDESDIMQEDTNILPNHQEDVSVPSSENFIESPATPLPEKDIIILSKPVTVDRKQDKSRRPTTERSTVKNKMYKATDSVRRSNISTQKKKPNTRGVKKVTCKKNTQLDKLKKRLEPKYKIRRESPLLRKSNLKPKSIPPTKKTVSANDTSASLNNKDVYEKAVKVMAEINSKKSKILKSPPVRRKSILSPTHKMSMEYEFDIIPNSPPRMTRAMSLKLSGLEIDTDISYDKVPMASPKNTHTLLSPKHRSSLDKEAEQNVNEITPATCKGTVPIVIDSGDNVSNSTPKKTGCSLSSELNDSMQTEIVDTEDIIPTSPIEDLKTPFTYNIETSSGGKVLNSPPKAPKASTMLESTMEIEVDSSCGGIISNLPPKEPTTPGSTMHVNMNNDDKMPNPSANKKRDITLQNGIDSNVDIKDTSVEKPTTSRRKSATQTDINNGETGPNSPTTLVSVRRKSALQTELNASDKEQNSVSSEANTPVPARRKSVVQFEITSNGGDKVANSLNKEPKTSLSMRRKSCLQIEIDKGSDKVQSSPPKEPTTPLSPGLKSSGRREIHNEVNKVLYSPPKLTKTPLSPRLRSFTQNECNNSNSPPKQIKALLSPRSRNSKSDEIDRLPQKILITPRTKRKISELFDNCAVVLTKDETILDSVANNSVVLEKAQEETEPQNVRAARRKRRSSSDEPLVQPKRILRSSNQKGESDKKSVENTNNTIESPSKLLRSPKPTKVVSYDDLDMWSDDDHHELTTLQHQQELVHDKESVPKVNEVDTEICHPKESILCCMIEKYGVESVKPFAKKPSDYAVKQLCEKIEKEISAISELPMNETKNAMNKFVADLRKINHKLFISSMMKYLTKPERKQELFGKVSLTAAPAMTKAEQILLYIVAQLKTHWPIDIVDAILSNIEYTLFRLNRTPEFDVIESMSHFYALLCRYIGAKSRLRLFILDAMYCIQYKSVPLIKQCIEIWMHIIPLAHMGIAKNPLVTCLVYLLHFYKCDDKLNRVQDIRNILSRKYFYQITDWNETKILEMFKNCIKDLKDTSIDKKTLRLALIILAKRHGPRWCQNNIIKNLLQPMIEKEGVSDNVKEFCVSMIGPLMKPYPVDMKIYCEIAMNQLTDILNNNPSPKMEEAAITSMLFINRHNQDSINKILLSRKMKPLSSELERTLCDYVKTKPLKMWKKHLSIIARVT</sequence>